<feature type="domain" description="Teneurin-like YD-shell" evidence="3">
    <location>
        <begin position="210"/>
        <end position="311"/>
    </location>
</feature>
<keyword evidence="1" id="KW-0677">Repeat</keyword>
<evidence type="ECO:0000256" key="1">
    <source>
        <dbReference type="ARBA" id="ARBA00022737"/>
    </source>
</evidence>
<dbReference type="Gene3D" id="2.180.10.10">
    <property type="entry name" value="RHS repeat-associated core"/>
    <property type="match status" value="1"/>
</dbReference>
<dbReference type="Proteomes" id="UP000235114">
    <property type="component" value="Unassembled WGS sequence"/>
</dbReference>
<organism evidence="4 5">
    <name type="scientific">Bacillus canaveralius</name>
    <dbReference type="NCBI Taxonomy" id="1403243"/>
    <lineage>
        <taxon>Bacteria</taxon>
        <taxon>Bacillati</taxon>
        <taxon>Bacillota</taxon>
        <taxon>Bacilli</taxon>
        <taxon>Bacillales</taxon>
        <taxon>Bacillaceae</taxon>
        <taxon>Bacillus</taxon>
    </lineage>
</organism>
<feature type="region of interest" description="Disordered" evidence="2">
    <location>
        <begin position="313"/>
        <end position="391"/>
    </location>
</feature>
<dbReference type="PANTHER" id="PTHR32305">
    <property type="match status" value="1"/>
</dbReference>
<dbReference type="InterPro" id="IPR050708">
    <property type="entry name" value="T6SS_VgrG/RHS"/>
</dbReference>
<dbReference type="Pfam" id="PF25023">
    <property type="entry name" value="TEN_YD-shell"/>
    <property type="match status" value="2"/>
</dbReference>
<evidence type="ECO:0000313" key="4">
    <source>
        <dbReference type="EMBL" id="PLR88592.1"/>
    </source>
</evidence>
<dbReference type="EMBL" id="PGVD01000097">
    <property type="protein sequence ID" value="PLR88592.1"/>
    <property type="molecule type" value="Genomic_DNA"/>
</dbReference>
<feature type="compositionally biased region" description="Polar residues" evidence="2">
    <location>
        <begin position="313"/>
        <end position="323"/>
    </location>
</feature>
<feature type="non-terminal residue" evidence="4">
    <location>
        <position position="391"/>
    </location>
</feature>
<evidence type="ECO:0000259" key="3">
    <source>
        <dbReference type="Pfam" id="PF25023"/>
    </source>
</evidence>
<accession>A0ABX4T0P0</accession>
<protein>
    <recommendedName>
        <fullName evidence="3">Teneurin-like YD-shell domain-containing protein</fullName>
    </recommendedName>
</protein>
<feature type="compositionally biased region" description="Gly residues" evidence="2">
    <location>
        <begin position="358"/>
        <end position="380"/>
    </location>
</feature>
<feature type="domain" description="Teneurin-like YD-shell" evidence="3">
    <location>
        <begin position="8"/>
        <end position="102"/>
    </location>
</feature>
<proteinExistence type="predicted"/>
<dbReference type="InterPro" id="IPR056823">
    <property type="entry name" value="TEN-like_YD-shell"/>
</dbReference>
<keyword evidence="5" id="KW-1185">Reference proteome</keyword>
<dbReference type="PANTHER" id="PTHR32305:SF15">
    <property type="entry name" value="PROTEIN RHSA-RELATED"/>
    <property type="match status" value="1"/>
</dbReference>
<reference evidence="4 5" key="1">
    <citation type="submission" date="2017-12" db="EMBL/GenBank/DDBJ databases">
        <title>Comparative Functional Genomics of Dry Heat Resistant strains isolated from the Viking Spacecraft.</title>
        <authorList>
            <person name="Seuylemezian A."/>
            <person name="Cooper K."/>
            <person name="Vaishampayan P."/>
        </authorList>
    </citation>
    <scope>NUCLEOTIDE SEQUENCE [LARGE SCALE GENOMIC DNA]</scope>
    <source>
        <strain evidence="4 5">ATCC 29669</strain>
    </source>
</reference>
<comment type="caution">
    <text evidence="4">The sequence shown here is derived from an EMBL/GenBank/DDBJ whole genome shotgun (WGS) entry which is preliminary data.</text>
</comment>
<dbReference type="RefSeq" id="WP_142382841.1">
    <property type="nucleotide sequence ID" value="NZ_PGVD01000097.1"/>
</dbReference>
<gene>
    <name evidence="4" type="ORF">CVD25_22285</name>
</gene>
<dbReference type="InterPro" id="IPR022385">
    <property type="entry name" value="Rhs_assc_core"/>
</dbReference>
<sequence length="391" mass="43721">MKKPIRKAKYQYDEAGNRIEQNEDGKITKYRYNELNELVETGDKKYYYDANGNLVEKETREGTIKYDYATDNRLKGVYYPDGSQVEYEYDALRRKSSRTQGYYHLSRKGNGWGWSNREDWDDWKDWDEWDDWGKWYDGEKNSLKKWKGKPFYEETTQYLYDGLNVLKEYGEHGQPLAQYYQGSDHTIARKMFGYHGRKQEGYEGNVQSKGGLLYYHEDALGNILDVTDRSGEKRASYSYDAFGNLFSHMAAPYNAVGFTGKSYDAKAGMIDFGSRWYSPNEGRFTTMDTFAGWSNQPLTLNRYSYVHNNPVNFTDPSGHCETTSDSDDTYCIPKPKPPTGGGNGGSTPSPPAPKPKPGSGGSGGTGGGTGGSGGSGGGGPVTAPPPPPAPT</sequence>
<name>A0ABX4T0P0_9BACI</name>
<feature type="compositionally biased region" description="Pro residues" evidence="2">
    <location>
        <begin position="382"/>
        <end position="391"/>
    </location>
</feature>
<evidence type="ECO:0000256" key="2">
    <source>
        <dbReference type="SAM" id="MobiDB-lite"/>
    </source>
</evidence>
<evidence type="ECO:0000313" key="5">
    <source>
        <dbReference type="Proteomes" id="UP000235114"/>
    </source>
</evidence>
<dbReference type="NCBIfam" id="TIGR03696">
    <property type="entry name" value="Rhs_assc_core"/>
    <property type="match status" value="1"/>
</dbReference>